<gene>
    <name evidence="2" type="ORF">IFO67_12170</name>
</gene>
<protein>
    <submittedName>
        <fullName evidence="2">Type II secretion system protein</fullName>
    </submittedName>
</protein>
<dbReference type="NCBIfam" id="TIGR02532">
    <property type="entry name" value="IV_pilin_GFxxxE"/>
    <property type="match status" value="1"/>
</dbReference>
<evidence type="ECO:0000256" key="1">
    <source>
        <dbReference type="SAM" id="Phobius"/>
    </source>
</evidence>
<comment type="caution">
    <text evidence="2">The sequence shown here is derived from an EMBL/GenBank/DDBJ whole genome shotgun (WGS) entry which is preliminary data.</text>
</comment>
<reference evidence="3" key="1">
    <citation type="submission" date="2023-07" db="EMBL/GenBank/DDBJ databases">
        <title>Thauera sp. CAU 1555 isolated from sand of Yaerae Beach.</title>
        <authorList>
            <person name="Kim W."/>
        </authorList>
    </citation>
    <scope>NUCLEOTIDE SEQUENCE [LARGE SCALE GENOMIC DNA]</scope>
    <source>
        <strain evidence="3">CAU 1555</strain>
    </source>
</reference>
<feature type="transmembrane region" description="Helical" evidence="1">
    <location>
        <begin position="12"/>
        <end position="35"/>
    </location>
</feature>
<keyword evidence="1" id="KW-1133">Transmembrane helix</keyword>
<name>A0ABR9BBC4_9RHOO</name>
<accession>A0ABR9BBC4</accession>
<evidence type="ECO:0000313" key="2">
    <source>
        <dbReference type="EMBL" id="MBD8503642.1"/>
    </source>
</evidence>
<dbReference type="EMBL" id="JACYTO010000002">
    <property type="protein sequence ID" value="MBD8503642.1"/>
    <property type="molecule type" value="Genomic_DNA"/>
</dbReference>
<dbReference type="InterPro" id="IPR012902">
    <property type="entry name" value="N_methyl_site"/>
</dbReference>
<dbReference type="SUPFAM" id="SSF54523">
    <property type="entry name" value="Pili subunits"/>
    <property type="match status" value="1"/>
</dbReference>
<dbReference type="Gene3D" id="3.30.700.10">
    <property type="entry name" value="Glycoprotein, Type 4 Pilin"/>
    <property type="match status" value="1"/>
</dbReference>
<dbReference type="PROSITE" id="PS00409">
    <property type="entry name" value="PROKAR_NTER_METHYL"/>
    <property type="match status" value="1"/>
</dbReference>
<keyword evidence="3" id="KW-1185">Reference proteome</keyword>
<sequence length="246" mass="25059">MTPSTRLQRGFTLIELSIVLVVLGLLAAASLGAFANRDGRRIDASAEAARIEAAVVAFARLQHRLPCPDTSADGREGDAGVCPAGTETGWVPYESLGLANPPAAQRARYLVYRNGAADADLAVLAERTADLPGTTGHLSRNDLLAALASAAAQPVAAGRLHLTGDGGIEGAEDCATNRRHHPAFALILPGEDRNGNGSGFDGLHAALPASGACIASPGRAASTDYDDHVLAHGLTTLAGHLLAGGP</sequence>
<keyword evidence="1" id="KW-0812">Transmembrane</keyword>
<evidence type="ECO:0000313" key="3">
    <source>
        <dbReference type="Proteomes" id="UP000603602"/>
    </source>
</evidence>
<dbReference type="InterPro" id="IPR045584">
    <property type="entry name" value="Pilin-like"/>
</dbReference>
<dbReference type="Proteomes" id="UP000603602">
    <property type="component" value="Unassembled WGS sequence"/>
</dbReference>
<keyword evidence="1" id="KW-0472">Membrane</keyword>
<proteinExistence type="predicted"/>
<dbReference type="RefSeq" id="WP_187718461.1">
    <property type="nucleotide sequence ID" value="NZ_JACTAH010000002.1"/>
</dbReference>
<dbReference type="Pfam" id="PF07963">
    <property type="entry name" value="N_methyl"/>
    <property type="match status" value="1"/>
</dbReference>
<organism evidence="2 3">
    <name type="scientific">Thauera sedimentorum</name>
    <dbReference type="NCBI Taxonomy" id="2767595"/>
    <lineage>
        <taxon>Bacteria</taxon>
        <taxon>Pseudomonadati</taxon>
        <taxon>Pseudomonadota</taxon>
        <taxon>Betaproteobacteria</taxon>
        <taxon>Rhodocyclales</taxon>
        <taxon>Zoogloeaceae</taxon>
        <taxon>Thauera</taxon>
    </lineage>
</organism>